<dbReference type="Pfam" id="PF16770">
    <property type="entry name" value="RTT107_BRCT_5"/>
    <property type="match status" value="1"/>
</dbReference>
<dbReference type="Proteomes" id="UP001217918">
    <property type="component" value="Unassembled WGS sequence"/>
</dbReference>
<dbReference type="SMART" id="SM00292">
    <property type="entry name" value="BRCT"/>
    <property type="match status" value="5"/>
</dbReference>
<accession>A0AAD9I9E5</accession>
<sequence>MATETAPEKSEPLPLFDSCTVAFVPSKALAAELIDTLAKLVTDYGGDVAQPDGNGRLRLSKVTHVVAESIDFEQYTESQARMIPVVAPAWIRSSVNKGKQAQLRPYSPDPRMIFSNVVLTCADIPPTDKESIIGAVMVLGGVESKDLSRLTTHVCALTLDHPKVQEARRKLPKCKIVLPHWFDDCFKLGKRISEEPYLLPNPTILQMDGENNVSVPQSQHVEGATSFTPNTMLGPDLRGSAREKLVVFSQKKVLLSADLPIAKRLRMILCQLIASGDGTVVDEVDDCDMFICQYRDGPQYIRAAQAGKDVGNLSWLYHIIVHNQWTSPLRRLLHYPIPRNGLPGFRDFKIALSNYGGEARIYLENLVVACGATYTKTMKNENTHLITARKFGEKCEAAQDWNINILNHLWIEESYAQCEVQTLTNPKYIHFPPRTNLGEVIGQTFFNETRLHEVFYPGGGEDLDSIARRKRKINDAAQENIFTVGGNDVSSSEEPSIDEPVADTPSVEVVKPGKPNRGAHKRINTSGKAAAKGSRFELADRGRAYTTPAKKHVPTGKENDTPSVISTASRSAKTQAINKLQDLAPDIALYEKEKKRSLKDTHAPFGGKRATDKLEKSRAAKSSSPSRDVEDDDDDDDDDDDNDEQSRRPTKRQKSLPAIEMRVCLTGYKRWVSDKHKEDAERRKLRAMGIQVVTTDGTCDYIAAPRVIRTMKFLRALAHGAEVINSSFVDECLETGQLARIEDHPLNDGENEERFGVCLQQAVARARKNNGKLLWKVPIYCTQDINNGIDSFRPIAEANGAIFKPYSARSGTTIRPTTAEEDAGSPPEPVYLLSSTSPIEKKLWPKFEEMDGEDGEKA</sequence>
<dbReference type="InterPro" id="IPR036420">
    <property type="entry name" value="BRCT_dom_sf"/>
</dbReference>
<dbReference type="GO" id="GO:0005634">
    <property type="term" value="C:nucleus"/>
    <property type="evidence" value="ECO:0007669"/>
    <property type="project" value="TreeGrafter"/>
</dbReference>
<organism evidence="3 4">
    <name type="scientific">Phyllachora maydis</name>
    <dbReference type="NCBI Taxonomy" id="1825666"/>
    <lineage>
        <taxon>Eukaryota</taxon>
        <taxon>Fungi</taxon>
        <taxon>Dikarya</taxon>
        <taxon>Ascomycota</taxon>
        <taxon>Pezizomycotina</taxon>
        <taxon>Sordariomycetes</taxon>
        <taxon>Sordariomycetidae</taxon>
        <taxon>Phyllachorales</taxon>
        <taxon>Phyllachoraceae</taxon>
        <taxon>Phyllachora</taxon>
    </lineage>
</organism>
<dbReference type="CDD" id="cd18436">
    <property type="entry name" value="BRCT_BRC1_like_rpt2"/>
    <property type="match status" value="1"/>
</dbReference>
<protein>
    <recommendedName>
        <fullName evidence="2">BRCT domain-containing protein</fullName>
    </recommendedName>
</protein>
<feature type="domain" description="BRCT" evidence="2">
    <location>
        <begin position="345"/>
        <end position="415"/>
    </location>
</feature>
<dbReference type="GO" id="GO:1990683">
    <property type="term" value="P:DNA double-strand break attachment to nuclear envelope"/>
    <property type="evidence" value="ECO:0007669"/>
    <property type="project" value="TreeGrafter"/>
</dbReference>
<evidence type="ECO:0000313" key="4">
    <source>
        <dbReference type="Proteomes" id="UP001217918"/>
    </source>
</evidence>
<evidence type="ECO:0000313" key="3">
    <source>
        <dbReference type="EMBL" id="KAK2073496.1"/>
    </source>
</evidence>
<reference evidence="3" key="1">
    <citation type="journal article" date="2023" name="Mol. Plant Microbe Interact.">
        <title>Elucidating the Obligate Nature and Biological Capacity of an Invasive Fungal Corn Pathogen.</title>
        <authorList>
            <person name="MacCready J.S."/>
            <person name="Roggenkamp E.M."/>
            <person name="Gdanetz K."/>
            <person name="Chilvers M.I."/>
        </authorList>
    </citation>
    <scope>NUCLEOTIDE SEQUENCE</scope>
    <source>
        <strain evidence="3">PM02</strain>
    </source>
</reference>
<feature type="region of interest" description="Disordered" evidence="1">
    <location>
        <begin position="525"/>
        <end position="572"/>
    </location>
</feature>
<dbReference type="FunFam" id="3.40.50.10190:FF:000048">
    <property type="entry name" value="DNA repair protein Rtt107"/>
    <property type="match status" value="1"/>
</dbReference>
<dbReference type="GO" id="GO:0035361">
    <property type="term" value="C:Cul8-RING ubiquitin ligase complex"/>
    <property type="evidence" value="ECO:0007669"/>
    <property type="project" value="TreeGrafter"/>
</dbReference>
<evidence type="ECO:0000259" key="2">
    <source>
        <dbReference type="PROSITE" id="PS50172"/>
    </source>
</evidence>
<feature type="region of interest" description="Disordered" evidence="1">
    <location>
        <begin position="815"/>
        <end position="836"/>
    </location>
</feature>
<dbReference type="PROSITE" id="PS50172">
    <property type="entry name" value="BRCT"/>
    <property type="match status" value="4"/>
</dbReference>
<comment type="caution">
    <text evidence="3">The sequence shown here is derived from an EMBL/GenBank/DDBJ whole genome shotgun (WGS) entry which is preliminary data.</text>
</comment>
<dbReference type="InterPro" id="IPR001357">
    <property type="entry name" value="BRCT_dom"/>
</dbReference>
<dbReference type="InterPro" id="IPR053036">
    <property type="entry name" value="CellCycle_DNARepair_Reg"/>
</dbReference>
<feature type="compositionally biased region" description="Basic and acidic residues" evidence="1">
    <location>
        <begin position="534"/>
        <end position="543"/>
    </location>
</feature>
<dbReference type="EMBL" id="JAQQPM010000007">
    <property type="protein sequence ID" value="KAK2073496.1"/>
    <property type="molecule type" value="Genomic_DNA"/>
</dbReference>
<dbReference type="PANTHER" id="PTHR47667:SF1">
    <property type="entry name" value="REGULATOR OF TY1 TRANSPOSITION PROTEIN 107"/>
    <property type="match status" value="1"/>
</dbReference>
<feature type="domain" description="BRCT" evidence="2">
    <location>
        <begin position="11"/>
        <end position="108"/>
    </location>
</feature>
<dbReference type="CDD" id="cd18437">
    <property type="entry name" value="BRCT_BRC1_like_rpt3"/>
    <property type="match status" value="1"/>
</dbReference>
<feature type="compositionally biased region" description="Acidic residues" evidence="1">
    <location>
        <begin position="629"/>
        <end position="643"/>
    </location>
</feature>
<feature type="domain" description="BRCT" evidence="2">
    <location>
        <begin position="661"/>
        <end position="746"/>
    </location>
</feature>
<dbReference type="Gene3D" id="3.40.50.10190">
    <property type="entry name" value="BRCT domain"/>
    <property type="match status" value="4"/>
</dbReference>
<dbReference type="Pfam" id="PF12738">
    <property type="entry name" value="PTCB-BRCT"/>
    <property type="match status" value="1"/>
</dbReference>
<keyword evidence="4" id="KW-1185">Reference proteome</keyword>
<evidence type="ECO:0000256" key="1">
    <source>
        <dbReference type="SAM" id="MobiDB-lite"/>
    </source>
</evidence>
<feature type="compositionally biased region" description="Basic and acidic residues" evidence="1">
    <location>
        <begin position="609"/>
        <end position="618"/>
    </location>
</feature>
<dbReference type="PANTHER" id="PTHR47667">
    <property type="entry name" value="REGULATOR OF TY1 TRANSPOSITION PROTEIN 107"/>
    <property type="match status" value="1"/>
</dbReference>
<dbReference type="CDD" id="cd18438">
    <property type="entry name" value="BRCT_BRC1_like_rpt4"/>
    <property type="match status" value="1"/>
</dbReference>
<feature type="domain" description="BRCT" evidence="2">
    <location>
        <begin position="109"/>
        <end position="199"/>
    </location>
</feature>
<dbReference type="CDD" id="cd17743">
    <property type="entry name" value="BRCT_BRC1_like_rpt5"/>
    <property type="match status" value="1"/>
</dbReference>
<feature type="region of interest" description="Disordered" evidence="1">
    <location>
        <begin position="595"/>
        <end position="655"/>
    </location>
</feature>
<gene>
    <name evidence="3" type="ORF">P8C59_007778</name>
</gene>
<proteinExistence type="predicted"/>
<dbReference type="AlphaFoldDB" id="A0AAD9I9E5"/>
<dbReference type="GO" id="GO:0006302">
    <property type="term" value="P:double-strand break repair"/>
    <property type="evidence" value="ECO:0007669"/>
    <property type="project" value="TreeGrafter"/>
</dbReference>
<feature type="compositionally biased region" description="Polar residues" evidence="1">
    <location>
        <begin position="561"/>
        <end position="572"/>
    </location>
</feature>
<dbReference type="SUPFAM" id="SSF52113">
    <property type="entry name" value="BRCT domain"/>
    <property type="match status" value="4"/>
</dbReference>
<dbReference type="Pfam" id="PF00533">
    <property type="entry name" value="BRCT"/>
    <property type="match status" value="1"/>
</dbReference>
<name>A0AAD9I9E5_9PEZI</name>